<comment type="caution">
    <text evidence="4">The sequence shown here is derived from an EMBL/GenBank/DDBJ whole genome shotgun (WGS) entry which is preliminary data.</text>
</comment>
<protein>
    <submittedName>
        <fullName evidence="4">Laccase-14</fullName>
    </submittedName>
</protein>
<keyword evidence="5" id="KW-1185">Reference proteome</keyword>
<proteinExistence type="inferred from homology"/>
<evidence type="ECO:0000256" key="2">
    <source>
        <dbReference type="SAM" id="SignalP"/>
    </source>
</evidence>
<dbReference type="InterPro" id="IPR008972">
    <property type="entry name" value="Cupredoxin"/>
</dbReference>
<feature type="domain" description="Plastocyanin-like" evidence="3">
    <location>
        <begin position="55"/>
        <end position="102"/>
    </location>
</feature>
<feature type="chain" id="PRO_5043418379" evidence="2">
    <location>
        <begin position="29"/>
        <end position="102"/>
    </location>
</feature>
<evidence type="ECO:0000313" key="4">
    <source>
        <dbReference type="EMBL" id="KAK7841332.1"/>
    </source>
</evidence>
<feature type="signal peptide" evidence="2">
    <location>
        <begin position="1"/>
        <end position="28"/>
    </location>
</feature>
<accession>A0AAW0KRJ3</accession>
<dbReference type="PANTHER" id="PTHR11709">
    <property type="entry name" value="MULTI-COPPER OXIDASE"/>
    <property type="match status" value="1"/>
</dbReference>
<gene>
    <name evidence="4" type="primary">LAC14_19</name>
    <name evidence="4" type="ORF">CFP56_015524</name>
</gene>
<reference evidence="4 5" key="1">
    <citation type="journal article" date="2018" name="Sci. Data">
        <title>The draft genome sequence of cork oak.</title>
        <authorList>
            <person name="Ramos A.M."/>
            <person name="Usie A."/>
            <person name="Barbosa P."/>
            <person name="Barros P.M."/>
            <person name="Capote T."/>
            <person name="Chaves I."/>
            <person name="Simoes F."/>
            <person name="Abreu I."/>
            <person name="Carrasquinho I."/>
            <person name="Faro C."/>
            <person name="Guimaraes J.B."/>
            <person name="Mendonca D."/>
            <person name="Nobrega F."/>
            <person name="Rodrigues L."/>
            <person name="Saibo N.J.M."/>
            <person name="Varela M.C."/>
            <person name="Egas C."/>
            <person name="Matos J."/>
            <person name="Miguel C.M."/>
            <person name="Oliveira M.M."/>
            <person name="Ricardo C.P."/>
            <person name="Goncalves S."/>
        </authorList>
    </citation>
    <scope>NUCLEOTIDE SEQUENCE [LARGE SCALE GENOMIC DNA]</scope>
    <source>
        <strain evidence="5">cv. HL8</strain>
    </source>
</reference>
<keyword evidence="2" id="KW-0732">Signal</keyword>
<dbReference type="EMBL" id="PKMF04000243">
    <property type="protein sequence ID" value="KAK7841332.1"/>
    <property type="molecule type" value="Genomic_DNA"/>
</dbReference>
<evidence type="ECO:0000313" key="5">
    <source>
        <dbReference type="Proteomes" id="UP000237347"/>
    </source>
</evidence>
<dbReference type="Proteomes" id="UP000237347">
    <property type="component" value="Unassembled WGS sequence"/>
</dbReference>
<sequence length="102" mass="11899">MNFKKKECLLKFIGLLFLVAQCLSIVEGEVHFYEFIVTKKNFTRLCNTKRMLVVNESMSLFTTKQSRNPWSDGPAYITQCPIEPESNFTYEVIFSTKEGTLW</sequence>
<evidence type="ECO:0000256" key="1">
    <source>
        <dbReference type="ARBA" id="ARBA00010609"/>
    </source>
</evidence>
<evidence type="ECO:0000259" key="3">
    <source>
        <dbReference type="Pfam" id="PF07732"/>
    </source>
</evidence>
<dbReference type="AlphaFoldDB" id="A0AAW0KRJ3"/>
<organism evidence="4 5">
    <name type="scientific">Quercus suber</name>
    <name type="common">Cork oak</name>
    <dbReference type="NCBI Taxonomy" id="58331"/>
    <lineage>
        <taxon>Eukaryota</taxon>
        <taxon>Viridiplantae</taxon>
        <taxon>Streptophyta</taxon>
        <taxon>Embryophyta</taxon>
        <taxon>Tracheophyta</taxon>
        <taxon>Spermatophyta</taxon>
        <taxon>Magnoliopsida</taxon>
        <taxon>eudicotyledons</taxon>
        <taxon>Gunneridae</taxon>
        <taxon>Pentapetalae</taxon>
        <taxon>rosids</taxon>
        <taxon>fabids</taxon>
        <taxon>Fagales</taxon>
        <taxon>Fagaceae</taxon>
        <taxon>Quercus</taxon>
    </lineage>
</organism>
<comment type="similarity">
    <text evidence="1">Belongs to the multicopper oxidase family.</text>
</comment>
<name>A0AAW0KRJ3_QUESU</name>
<dbReference type="InterPro" id="IPR045087">
    <property type="entry name" value="Cu-oxidase_fam"/>
</dbReference>
<dbReference type="InterPro" id="IPR011707">
    <property type="entry name" value="Cu-oxidase-like_N"/>
</dbReference>
<dbReference type="GO" id="GO:0005507">
    <property type="term" value="F:copper ion binding"/>
    <property type="evidence" value="ECO:0007669"/>
    <property type="project" value="InterPro"/>
</dbReference>
<dbReference type="PANTHER" id="PTHR11709:SF261">
    <property type="entry name" value="LACCASE"/>
    <property type="match status" value="1"/>
</dbReference>
<dbReference type="SUPFAM" id="SSF49503">
    <property type="entry name" value="Cupredoxins"/>
    <property type="match status" value="1"/>
</dbReference>
<dbReference type="Gene3D" id="2.60.40.420">
    <property type="entry name" value="Cupredoxins - blue copper proteins"/>
    <property type="match status" value="1"/>
</dbReference>
<dbReference type="GO" id="GO:0016491">
    <property type="term" value="F:oxidoreductase activity"/>
    <property type="evidence" value="ECO:0007669"/>
    <property type="project" value="TreeGrafter"/>
</dbReference>
<dbReference type="Pfam" id="PF07732">
    <property type="entry name" value="Cu-oxidase_3"/>
    <property type="match status" value="1"/>
</dbReference>